<dbReference type="Gene3D" id="2.60.40.150">
    <property type="entry name" value="C2 domain"/>
    <property type="match status" value="1"/>
</dbReference>
<name>A0AA88AHZ6_FICCA</name>
<dbReference type="PANTHER" id="PTHR32246">
    <property type="entry name" value="INGRESSION PROTEIN FIC1"/>
    <property type="match status" value="1"/>
</dbReference>
<comment type="caution">
    <text evidence="3">The sequence shown here is derived from an EMBL/GenBank/DDBJ whole genome shotgun (WGS) entry which is preliminary data.</text>
</comment>
<dbReference type="CDD" id="cd04051">
    <property type="entry name" value="C2_SRC2_like"/>
    <property type="match status" value="1"/>
</dbReference>
<dbReference type="SUPFAM" id="SSF49562">
    <property type="entry name" value="C2 domain (Calcium/lipid-binding domain, CaLB)"/>
    <property type="match status" value="1"/>
</dbReference>
<reference evidence="3" key="1">
    <citation type="submission" date="2023-07" db="EMBL/GenBank/DDBJ databases">
        <title>draft genome sequence of fig (Ficus carica).</title>
        <authorList>
            <person name="Takahashi T."/>
            <person name="Nishimura K."/>
        </authorList>
    </citation>
    <scope>NUCLEOTIDE SEQUENCE</scope>
</reference>
<evidence type="ECO:0000259" key="2">
    <source>
        <dbReference type="PROSITE" id="PS50004"/>
    </source>
</evidence>
<dbReference type="PROSITE" id="PS50004">
    <property type="entry name" value="C2"/>
    <property type="match status" value="1"/>
</dbReference>
<protein>
    <recommendedName>
        <fullName evidence="2">C2 domain-containing protein</fullName>
    </recommendedName>
</protein>
<evidence type="ECO:0000313" key="4">
    <source>
        <dbReference type="Proteomes" id="UP001187192"/>
    </source>
</evidence>
<dbReference type="GO" id="GO:0006952">
    <property type="term" value="P:defense response"/>
    <property type="evidence" value="ECO:0007669"/>
    <property type="project" value="InterPro"/>
</dbReference>
<evidence type="ECO:0000313" key="3">
    <source>
        <dbReference type="EMBL" id="GMN46378.1"/>
    </source>
</evidence>
<accession>A0AA88AHZ6</accession>
<dbReference type="Proteomes" id="UP001187192">
    <property type="component" value="Unassembled WGS sequence"/>
</dbReference>
<dbReference type="InterPro" id="IPR000008">
    <property type="entry name" value="C2_dom"/>
</dbReference>
<feature type="region of interest" description="Disordered" evidence="1">
    <location>
        <begin position="39"/>
        <end position="61"/>
    </location>
</feature>
<dbReference type="Pfam" id="PF00168">
    <property type="entry name" value="C2"/>
    <property type="match status" value="1"/>
</dbReference>
<dbReference type="Gramene" id="FCD_00019066-RA">
    <property type="protein sequence ID" value="FCD_00019066-RA:cds"/>
    <property type="gene ID" value="FCD_00019066"/>
</dbReference>
<gene>
    <name evidence="3" type="ORF">TIFTF001_015561</name>
</gene>
<keyword evidence="4" id="KW-1185">Reference proteome</keyword>
<dbReference type="SMART" id="SM00239">
    <property type="entry name" value="C2"/>
    <property type="match status" value="1"/>
</dbReference>
<proteinExistence type="predicted"/>
<dbReference type="EMBL" id="BTGU01000022">
    <property type="protein sequence ID" value="GMN46378.1"/>
    <property type="molecule type" value="Genomic_DNA"/>
</dbReference>
<dbReference type="InterPro" id="IPR035892">
    <property type="entry name" value="C2_domain_sf"/>
</dbReference>
<feature type="domain" description="C2" evidence="2">
    <location>
        <begin position="1"/>
        <end position="122"/>
    </location>
</feature>
<dbReference type="AlphaFoldDB" id="A0AA88AHZ6"/>
<organism evidence="3 4">
    <name type="scientific">Ficus carica</name>
    <name type="common">Common fig</name>
    <dbReference type="NCBI Taxonomy" id="3494"/>
    <lineage>
        <taxon>Eukaryota</taxon>
        <taxon>Viridiplantae</taxon>
        <taxon>Streptophyta</taxon>
        <taxon>Embryophyta</taxon>
        <taxon>Tracheophyta</taxon>
        <taxon>Spermatophyta</taxon>
        <taxon>Magnoliopsida</taxon>
        <taxon>eudicotyledons</taxon>
        <taxon>Gunneridae</taxon>
        <taxon>Pentapetalae</taxon>
        <taxon>rosids</taxon>
        <taxon>fabids</taxon>
        <taxon>Rosales</taxon>
        <taxon>Moraceae</taxon>
        <taxon>Ficeae</taxon>
        <taxon>Ficus</taxon>
    </lineage>
</organism>
<dbReference type="InterPro" id="IPR044750">
    <property type="entry name" value="C2_SRC2/BAP"/>
</dbReference>
<evidence type="ECO:0000256" key="1">
    <source>
        <dbReference type="SAM" id="MobiDB-lite"/>
    </source>
</evidence>
<dbReference type="PANTHER" id="PTHR32246:SF169">
    <property type="entry name" value="PROTEIN SRC2-LIKE"/>
    <property type="match status" value="1"/>
</dbReference>
<sequence>MAEEESSSVEIKLISGEDLRAFNFFQKLSIFALASMSSDDPAKKVGKSQLQRTPTDRDNDGFPEWNHEIRFLFDSDSDSDHLFVHLDLRHEGVLFGIGDKTIGEVRIPLKDLTDYASSSGIVRIVRYQVRSADGKPNGVVKLSYKFNSKTLKVRYPTVEEVPDLDLIDPKLSLYHSSTPSHDYCSSFPIPQRHGIGDFWPSPAQTTTYRPAYVPYANPQNYYHGAMWDRGSVMGEWN</sequence>